<evidence type="ECO:0000313" key="3">
    <source>
        <dbReference type="Proteomes" id="UP001152320"/>
    </source>
</evidence>
<feature type="region of interest" description="Disordered" evidence="1">
    <location>
        <begin position="1"/>
        <end position="20"/>
    </location>
</feature>
<sequence>MQLELRTVSPTGSGPAGVATGFARWGTTTRSLDSPDAVEGYVRGDLKKTCVL</sequence>
<dbReference type="EMBL" id="JAIZAY010000003">
    <property type="protein sequence ID" value="KAJ8045814.1"/>
    <property type="molecule type" value="Genomic_DNA"/>
</dbReference>
<dbReference type="AlphaFoldDB" id="A0A9Q1CJW5"/>
<keyword evidence="3" id="KW-1185">Reference proteome</keyword>
<evidence type="ECO:0000313" key="2">
    <source>
        <dbReference type="EMBL" id="KAJ8045814.1"/>
    </source>
</evidence>
<gene>
    <name evidence="2" type="ORF">HOLleu_08908</name>
</gene>
<name>A0A9Q1CJW5_HOLLE</name>
<reference evidence="2" key="1">
    <citation type="submission" date="2021-10" db="EMBL/GenBank/DDBJ databases">
        <title>Tropical sea cucumber genome reveals ecological adaptation and Cuvierian tubules defense mechanism.</title>
        <authorList>
            <person name="Chen T."/>
        </authorList>
    </citation>
    <scope>NUCLEOTIDE SEQUENCE</scope>
    <source>
        <strain evidence="2">Nanhai2018</strain>
        <tissue evidence="2">Muscle</tissue>
    </source>
</reference>
<dbReference type="Proteomes" id="UP001152320">
    <property type="component" value="Chromosome 3"/>
</dbReference>
<proteinExistence type="predicted"/>
<accession>A0A9Q1CJW5</accession>
<protein>
    <submittedName>
        <fullName evidence="2">Uncharacterized protein</fullName>
    </submittedName>
</protein>
<organism evidence="2 3">
    <name type="scientific">Holothuria leucospilota</name>
    <name type="common">Black long sea cucumber</name>
    <name type="synonym">Mertensiothuria leucospilota</name>
    <dbReference type="NCBI Taxonomy" id="206669"/>
    <lineage>
        <taxon>Eukaryota</taxon>
        <taxon>Metazoa</taxon>
        <taxon>Echinodermata</taxon>
        <taxon>Eleutherozoa</taxon>
        <taxon>Echinozoa</taxon>
        <taxon>Holothuroidea</taxon>
        <taxon>Aspidochirotacea</taxon>
        <taxon>Aspidochirotida</taxon>
        <taxon>Holothuriidae</taxon>
        <taxon>Holothuria</taxon>
    </lineage>
</organism>
<comment type="caution">
    <text evidence="2">The sequence shown here is derived from an EMBL/GenBank/DDBJ whole genome shotgun (WGS) entry which is preliminary data.</text>
</comment>
<evidence type="ECO:0000256" key="1">
    <source>
        <dbReference type="SAM" id="MobiDB-lite"/>
    </source>
</evidence>